<keyword evidence="12" id="KW-0961">Cell wall biogenesis/degradation</keyword>
<feature type="domain" description="Glycosyl transferase family 51" evidence="17">
    <location>
        <begin position="112"/>
        <end position="298"/>
    </location>
</feature>
<dbReference type="GO" id="GO:0030288">
    <property type="term" value="C:outer membrane-bounded periplasmic space"/>
    <property type="evidence" value="ECO:0007669"/>
    <property type="project" value="TreeGrafter"/>
</dbReference>
<organism evidence="18 19">
    <name type="scientific">Lentibacillus kapialis</name>
    <dbReference type="NCBI Taxonomy" id="340214"/>
    <lineage>
        <taxon>Bacteria</taxon>
        <taxon>Bacillati</taxon>
        <taxon>Bacillota</taxon>
        <taxon>Bacilli</taxon>
        <taxon>Bacillales</taxon>
        <taxon>Bacillaceae</taxon>
        <taxon>Lentibacillus</taxon>
    </lineage>
</organism>
<evidence type="ECO:0000256" key="14">
    <source>
        <dbReference type="ARBA" id="ARBA00049902"/>
    </source>
</evidence>
<dbReference type="Gene3D" id="3.90.1310.40">
    <property type="match status" value="1"/>
</dbReference>
<name>A0A917Q119_9BACI</name>
<comment type="catalytic activity">
    <reaction evidence="13">
        <text>Preferential cleavage: (Ac)2-L-Lys-D-Ala-|-D-Ala. Also transpeptidation of peptidyl-alanyl moieties that are N-acyl substituents of D-alanine.</text>
        <dbReference type="EC" id="3.4.16.4"/>
    </reaction>
</comment>
<keyword evidence="2" id="KW-0378">Hydrolase</keyword>
<evidence type="ECO:0000259" key="17">
    <source>
        <dbReference type="Pfam" id="PF00912"/>
    </source>
</evidence>
<evidence type="ECO:0000256" key="6">
    <source>
        <dbReference type="ARBA" id="ARBA00022692"/>
    </source>
</evidence>
<comment type="caution">
    <text evidence="18">The sequence shown here is derived from an EMBL/GenBank/DDBJ whole genome shotgun (WGS) entry which is preliminary data.</text>
</comment>
<evidence type="ECO:0000256" key="7">
    <source>
        <dbReference type="ARBA" id="ARBA00022960"/>
    </source>
</evidence>
<evidence type="ECO:0000256" key="16">
    <source>
        <dbReference type="SAM" id="Phobius"/>
    </source>
</evidence>
<dbReference type="InterPro" id="IPR001264">
    <property type="entry name" value="Glyco_trans_51"/>
</dbReference>
<evidence type="ECO:0000256" key="15">
    <source>
        <dbReference type="SAM" id="MobiDB-lite"/>
    </source>
</evidence>
<reference evidence="18" key="2">
    <citation type="submission" date="2020-09" db="EMBL/GenBank/DDBJ databases">
        <authorList>
            <person name="Sun Q."/>
            <person name="Ohkuma M."/>
        </authorList>
    </citation>
    <scope>NUCLEOTIDE SEQUENCE</scope>
    <source>
        <strain evidence="18">JCM 12580</strain>
    </source>
</reference>
<feature type="compositionally biased region" description="Low complexity" evidence="15">
    <location>
        <begin position="868"/>
        <end position="879"/>
    </location>
</feature>
<dbReference type="InterPro" id="IPR023346">
    <property type="entry name" value="Lysozyme-like_dom_sf"/>
</dbReference>
<dbReference type="GO" id="GO:0009252">
    <property type="term" value="P:peptidoglycan biosynthetic process"/>
    <property type="evidence" value="ECO:0007669"/>
    <property type="project" value="UniProtKB-KW"/>
</dbReference>
<gene>
    <name evidence="18" type="ORF">GCM10007063_29810</name>
</gene>
<dbReference type="EMBL" id="BMNQ01000060">
    <property type="protein sequence ID" value="GGK05455.1"/>
    <property type="molecule type" value="Genomic_DNA"/>
</dbReference>
<dbReference type="InterPro" id="IPR012338">
    <property type="entry name" value="Beta-lactam/transpept-like"/>
</dbReference>
<dbReference type="AlphaFoldDB" id="A0A917Q119"/>
<feature type="compositionally biased region" description="Low complexity" evidence="15">
    <location>
        <begin position="994"/>
        <end position="1003"/>
    </location>
</feature>
<evidence type="ECO:0000256" key="9">
    <source>
        <dbReference type="ARBA" id="ARBA00022989"/>
    </source>
</evidence>
<evidence type="ECO:0000256" key="2">
    <source>
        <dbReference type="ARBA" id="ARBA00022645"/>
    </source>
</evidence>
<feature type="transmembrane region" description="Helical" evidence="16">
    <location>
        <begin position="49"/>
        <end position="76"/>
    </location>
</feature>
<dbReference type="InterPro" id="IPR050396">
    <property type="entry name" value="Glycosyltr_51/Transpeptidase"/>
</dbReference>
<feature type="compositionally biased region" description="Polar residues" evidence="15">
    <location>
        <begin position="931"/>
        <end position="942"/>
    </location>
</feature>
<keyword evidence="1" id="KW-1003">Cell membrane</keyword>
<evidence type="ECO:0000256" key="13">
    <source>
        <dbReference type="ARBA" id="ARBA00034000"/>
    </source>
</evidence>
<keyword evidence="6 16" id="KW-0812">Transmembrane</keyword>
<keyword evidence="9 16" id="KW-1133">Transmembrane helix</keyword>
<keyword evidence="5" id="KW-0808">Transferase</keyword>
<feature type="compositionally biased region" description="Low complexity" evidence="15">
    <location>
        <begin position="975"/>
        <end position="986"/>
    </location>
</feature>
<dbReference type="SUPFAM" id="SSF53955">
    <property type="entry name" value="Lysozyme-like"/>
    <property type="match status" value="1"/>
</dbReference>
<dbReference type="GO" id="GO:0008955">
    <property type="term" value="F:peptidoglycan glycosyltransferase activity"/>
    <property type="evidence" value="ECO:0007669"/>
    <property type="project" value="UniProtKB-EC"/>
</dbReference>
<dbReference type="GO" id="GO:0008360">
    <property type="term" value="P:regulation of cell shape"/>
    <property type="evidence" value="ECO:0007669"/>
    <property type="project" value="UniProtKB-KW"/>
</dbReference>
<evidence type="ECO:0000256" key="1">
    <source>
        <dbReference type="ARBA" id="ARBA00022475"/>
    </source>
</evidence>
<comment type="catalytic activity">
    <reaction evidence="14">
        <text>[GlcNAc-(1-&gt;4)-Mur2Ac(oyl-L-Ala-gamma-D-Glu-L-Lys-D-Ala-D-Ala)](n)-di-trans,octa-cis-undecaprenyl diphosphate + beta-D-GlcNAc-(1-&gt;4)-Mur2Ac(oyl-L-Ala-gamma-D-Glu-L-Lys-D-Ala-D-Ala)-di-trans,octa-cis-undecaprenyl diphosphate = [GlcNAc-(1-&gt;4)-Mur2Ac(oyl-L-Ala-gamma-D-Glu-L-Lys-D-Ala-D-Ala)](n+1)-di-trans,octa-cis-undecaprenyl diphosphate + di-trans,octa-cis-undecaprenyl diphosphate + H(+)</text>
        <dbReference type="Rhea" id="RHEA:23708"/>
        <dbReference type="Rhea" id="RHEA-COMP:9602"/>
        <dbReference type="Rhea" id="RHEA-COMP:9603"/>
        <dbReference type="ChEBI" id="CHEBI:15378"/>
        <dbReference type="ChEBI" id="CHEBI:58405"/>
        <dbReference type="ChEBI" id="CHEBI:60033"/>
        <dbReference type="ChEBI" id="CHEBI:78435"/>
        <dbReference type="EC" id="2.4.99.28"/>
    </reaction>
</comment>
<dbReference type="Pfam" id="PF00912">
    <property type="entry name" value="Transgly"/>
    <property type="match status" value="1"/>
</dbReference>
<feature type="region of interest" description="Disordered" evidence="15">
    <location>
        <begin position="931"/>
        <end position="1047"/>
    </location>
</feature>
<dbReference type="PANTHER" id="PTHR32282">
    <property type="entry name" value="BINDING PROTEIN TRANSPEPTIDASE, PUTATIVE-RELATED"/>
    <property type="match status" value="1"/>
</dbReference>
<dbReference type="RefSeq" id="WP_188633908.1">
    <property type="nucleotide sequence ID" value="NZ_BMNQ01000060.1"/>
</dbReference>
<evidence type="ECO:0000256" key="3">
    <source>
        <dbReference type="ARBA" id="ARBA00022670"/>
    </source>
</evidence>
<keyword evidence="4" id="KW-0328">Glycosyltransferase</keyword>
<dbReference type="SUPFAM" id="SSF56601">
    <property type="entry name" value="beta-lactamase/transpeptidase-like"/>
    <property type="match status" value="1"/>
</dbReference>
<dbReference type="Proteomes" id="UP000658382">
    <property type="component" value="Unassembled WGS sequence"/>
</dbReference>
<feature type="compositionally biased region" description="Acidic residues" evidence="15">
    <location>
        <begin position="954"/>
        <end position="974"/>
    </location>
</feature>
<feature type="compositionally biased region" description="Basic and acidic residues" evidence="15">
    <location>
        <begin position="1005"/>
        <end position="1028"/>
    </location>
</feature>
<sequence>MDFKELAQKYKNKIKSLWESLHSYHYVKKAKSIWGTGKIQKSSRISYDVIWSMILFFVIIAVIGGFFAGGVGAGYFASLVKDEPVRDYESMQADIYNYEQTSSLYFAGETYIGDIRSDIYREEVSLDNVSDVLEDAVIATEDEYFSEHKGIVPKAIVRALVQQVTNSSTQSGGSTLTQQLVKNQILTNEVSYERKAKEILIAMRLERFFEKDEILEAYLNIVAYGRDASGGNIAGIQTAAQGIFGIDASEINLPQAAYLAGLPQSPTYYTPFKNSGGLKEEKALKPGLNRMKSVLERMYETDYITKKQYKEALNYDITADFTEKSQSPAEKYPYLTYEAQKRASDILMKHLAEQDGYSMKDLNNKKALKEEYNVLADRALRKDGYNIHTTIDKKTHDKFRKIAENYAYYGPDWTGYVKDPESGEQVKKTQQIQTGGILMENSSGRIISFVGGRDYNKGNQFNYATQAERSNGSTMKPILAYAPAFEKGIIQPGTPIADIPKTFAGGYSPGNYGGGYHGLVSARKALYNSYNIPAVDVYSRFNDQDPVSEFLRPMGITSIGDNEYANLSLAIGGTSKGITVEENVNAFSTLGNNGKFADGYMIEKITDQDGNVIYEHKPDPAKVFSPETSYLTLDIMRDVIDEGTGTYLNSQLKHSGVDWAGKTGTSQHYKDAWFVGVNPNVSMGVWIGYRKGKSIQCPSCSLSYSQRTQKLWAELVNAASDINPDLVAPDKSFERPDGIVSRSYCAISGKLPSDLCEEAGLIKTDLFNSKYVPTEKDDSLTRGSYVMVNGKAVAAGDKTPKGFVEGNGLTFNPEFLKRNGYNKLGDLSVLFPRTNRDAWEKIGLPQSGISSGGIENDGQSPAAPKSVSTSGENLSWSSSESNDVIGYRIFRASSPDGSFNQVASTTRTSYTVPDNNAFYHVKAVDYFGQESSASKTTKVGSPSGSDDNSKSSEDSNDNSDNDNNDDIDDNDDNGDNNNNNNNNNKNAESKNDNDNNGGNSNDGSGDDRDKNNDSGPNNDKKDDKKQKDNSNNNNKDQSNSQSQNDNS</sequence>
<evidence type="ECO:0000256" key="11">
    <source>
        <dbReference type="ARBA" id="ARBA00023268"/>
    </source>
</evidence>
<reference evidence="18" key="1">
    <citation type="journal article" date="2014" name="Int. J. Syst. Evol. Microbiol.">
        <title>Complete genome sequence of Corynebacterium casei LMG S-19264T (=DSM 44701T), isolated from a smear-ripened cheese.</title>
        <authorList>
            <consortium name="US DOE Joint Genome Institute (JGI-PGF)"/>
            <person name="Walter F."/>
            <person name="Albersmeier A."/>
            <person name="Kalinowski J."/>
            <person name="Ruckert C."/>
        </authorList>
    </citation>
    <scope>NUCLEOTIDE SEQUENCE</scope>
    <source>
        <strain evidence="18">JCM 12580</strain>
    </source>
</reference>
<evidence type="ECO:0000256" key="12">
    <source>
        <dbReference type="ARBA" id="ARBA00023316"/>
    </source>
</evidence>
<dbReference type="Gene3D" id="3.40.710.10">
    <property type="entry name" value="DD-peptidase/beta-lactamase superfamily"/>
    <property type="match status" value="1"/>
</dbReference>
<dbReference type="GO" id="GO:0071555">
    <property type="term" value="P:cell wall organization"/>
    <property type="evidence" value="ECO:0007669"/>
    <property type="project" value="UniProtKB-KW"/>
</dbReference>
<keyword evidence="10 16" id="KW-0472">Membrane</keyword>
<feature type="compositionally biased region" description="Low complexity" evidence="15">
    <location>
        <begin position="1029"/>
        <end position="1047"/>
    </location>
</feature>
<keyword evidence="7" id="KW-0133">Cell shape</keyword>
<evidence type="ECO:0000313" key="18">
    <source>
        <dbReference type="EMBL" id="GGK05455.1"/>
    </source>
</evidence>
<proteinExistence type="predicted"/>
<evidence type="ECO:0000256" key="10">
    <source>
        <dbReference type="ARBA" id="ARBA00023136"/>
    </source>
</evidence>
<dbReference type="PANTHER" id="PTHR32282:SF32">
    <property type="entry name" value="PENICILLIN-BINDING PROTEIN 2A"/>
    <property type="match status" value="1"/>
</dbReference>
<keyword evidence="19" id="KW-1185">Reference proteome</keyword>
<evidence type="ECO:0000313" key="19">
    <source>
        <dbReference type="Proteomes" id="UP000658382"/>
    </source>
</evidence>
<feature type="region of interest" description="Disordered" evidence="15">
    <location>
        <begin position="846"/>
        <end position="879"/>
    </location>
</feature>
<dbReference type="Gene3D" id="2.60.40.10">
    <property type="entry name" value="Immunoglobulins"/>
    <property type="match status" value="1"/>
</dbReference>
<keyword evidence="11" id="KW-0511">Multifunctional enzyme</keyword>
<dbReference type="GO" id="GO:0006508">
    <property type="term" value="P:proteolysis"/>
    <property type="evidence" value="ECO:0007669"/>
    <property type="project" value="UniProtKB-KW"/>
</dbReference>
<evidence type="ECO:0000256" key="8">
    <source>
        <dbReference type="ARBA" id="ARBA00022984"/>
    </source>
</evidence>
<accession>A0A917Q119</accession>
<dbReference type="InterPro" id="IPR013783">
    <property type="entry name" value="Ig-like_fold"/>
</dbReference>
<keyword evidence="2" id="KW-0121">Carboxypeptidase</keyword>
<keyword evidence="3" id="KW-0645">Protease</keyword>
<keyword evidence="8" id="KW-0573">Peptidoglycan synthesis</keyword>
<dbReference type="InterPro" id="IPR036950">
    <property type="entry name" value="PBP_transglycosylase"/>
</dbReference>
<evidence type="ECO:0000256" key="4">
    <source>
        <dbReference type="ARBA" id="ARBA00022676"/>
    </source>
</evidence>
<dbReference type="GO" id="GO:0009002">
    <property type="term" value="F:serine-type D-Ala-D-Ala carboxypeptidase activity"/>
    <property type="evidence" value="ECO:0007669"/>
    <property type="project" value="UniProtKB-EC"/>
</dbReference>
<dbReference type="Gene3D" id="1.10.3810.10">
    <property type="entry name" value="Biosynthetic peptidoglycan transglycosylase-like"/>
    <property type="match status" value="1"/>
</dbReference>
<protein>
    <recommendedName>
        <fullName evidence="17">Glycosyl transferase family 51 domain-containing protein</fullName>
    </recommendedName>
</protein>
<evidence type="ECO:0000256" key="5">
    <source>
        <dbReference type="ARBA" id="ARBA00022679"/>
    </source>
</evidence>